<comment type="caution">
    <text evidence="2">The sequence shown here is derived from an EMBL/GenBank/DDBJ whole genome shotgun (WGS) entry which is preliminary data.</text>
</comment>
<evidence type="ECO:0000313" key="3">
    <source>
        <dbReference type="Proteomes" id="UP000807342"/>
    </source>
</evidence>
<feature type="compositionally biased region" description="Basic and acidic residues" evidence="1">
    <location>
        <begin position="122"/>
        <end position="139"/>
    </location>
</feature>
<feature type="region of interest" description="Disordered" evidence="1">
    <location>
        <begin position="120"/>
        <end position="176"/>
    </location>
</feature>
<name>A0A9P5XA33_9AGAR</name>
<dbReference type="EMBL" id="MU151296">
    <property type="protein sequence ID" value="KAF9445516.1"/>
    <property type="molecule type" value="Genomic_DNA"/>
</dbReference>
<organism evidence="2 3">
    <name type="scientific">Macrolepiota fuliginosa MF-IS2</name>
    <dbReference type="NCBI Taxonomy" id="1400762"/>
    <lineage>
        <taxon>Eukaryota</taxon>
        <taxon>Fungi</taxon>
        <taxon>Dikarya</taxon>
        <taxon>Basidiomycota</taxon>
        <taxon>Agaricomycotina</taxon>
        <taxon>Agaricomycetes</taxon>
        <taxon>Agaricomycetidae</taxon>
        <taxon>Agaricales</taxon>
        <taxon>Agaricineae</taxon>
        <taxon>Agaricaceae</taxon>
        <taxon>Macrolepiota</taxon>
    </lineage>
</organism>
<sequence>MNRETHPLLRSLNQDLPGFFANSNRSPSWLDLMRVLDLKCESKLLWDIKNLIRKATDELFDINRTAKEQDYIAIAELRGRLTQRFPDIFEDPSLRVAVRHKRMQAAMDYVSRSYTWKRVKHRTDMKEEEERNDDRDSLQIRRKGPSPTRPNKPADPSYILQGHSKGPSAAPRTNRD</sequence>
<reference evidence="2" key="1">
    <citation type="submission" date="2020-11" db="EMBL/GenBank/DDBJ databases">
        <authorList>
            <consortium name="DOE Joint Genome Institute"/>
            <person name="Ahrendt S."/>
            <person name="Riley R."/>
            <person name="Andreopoulos W."/>
            <person name="Labutti K."/>
            <person name="Pangilinan J."/>
            <person name="Ruiz-Duenas F.J."/>
            <person name="Barrasa J.M."/>
            <person name="Sanchez-Garcia M."/>
            <person name="Camarero S."/>
            <person name="Miyauchi S."/>
            <person name="Serrano A."/>
            <person name="Linde D."/>
            <person name="Babiker R."/>
            <person name="Drula E."/>
            <person name="Ayuso-Fernandez I."/>
            <person name="Pacheco R."/>
            <person name="Padilla G."/>
            <person name="Ferreira P."/>
            <person name="Barriuso J."/>
            <person name="Kellner H."/>
            <person name="Castanera R."/>
            <person name="Alfaro M."/>
            <person name="Ramirez L."/>
            <person name="Pisabarro A.G."/>
            <person name="Kuo A."/>
            <person name="Tritt A."/>
            <person name="Lipzen A."/>
            <person name="He G."/>
            <person name="Yan M."/>
            <person name="Ng V."/>
            <person name="Cullen D."/>
            <person name="Martin F."/>
            <person name="Rosso M.-N."/>
            <person name="Henrissat B."/>
            <person name="Hibbett D."/>
            <person name="Martinez A.T."/>
            <person name="Grigoriev I.V."/>
        </authorList>
    </citation>
    <scope>NUCLEOTIDE SEQUENCE</scope>
    <source>
        <strain evidence="2">MF-IS2</strain>
    </source>
</reference>
<protein>
    <submittedName>
        <fullName evidence="2">Uncharacterized protein</fullName>
    </submittedName>
</protein>
<dbReference type="Proteomes" id="UP000807342">
    <property type="component" value="Unassembled WGS sequence"/>
</dbReference>
<evidence type="ECO:0000256" key="1">
    <source>
        <dbReference type="SAM" id="MobiDB-lite"/>
    </source>
</evidence>
<evidence type="ECO:0000313" key="2">
    <source>
        <dbReference type="EMBL" id="KAF9445516.1"/>
    </source>
</evidence>
<dbReference type="AlphaFoldDB" id="A0A9P5XA33"/>
<gene>
    <name evidence="2" type="ORF">P691DRAFT_264173</name>
</gene>
<keyword evidence="3" id="KW-1185">Reference proteome</keyword>
<accession>A0A9P5XA33</accession>
<proteinExistence type="predicted"/>